<dbReference type="EMBL" id="JAIZAY010000013">
    <property type="protein sequence ID" value="KAJ8030988.1"/>
    <property type="molecule type" value="Genomic_DNA"/>
</dbReference>
<dbReference type="GO" id="GO:0045047">
    <property type="term" value="P:protein targeting to ER"/>
    <property type="evidence" value="ECO:0007669"/>
    <property type="project" value="TreeGrafter"/>
</dbReference>
<evidence type="ECO:0000256" key="8">
    <source>
        <dbReference type="ARBA" id="ARBA00045608"/>
    </source>
</evidence>
<keyword evidence="5 9" id="KW-0256">Endoplasmic reticulum</keyword>
<keyword evidence="7 9" id="KW-0472">Membrane</keyword>
<dbReference type="GO" id="GO:0005787">
    <property type="term" value="C:signal peptidase complex"/>
    <property type="evidence" value="ECO:0007669"/>
    <property type="project" value="UniProtKB-UniRule"/>
</dbReference>
<dbReference type="OrthoDB" id="29558at2759"/>
<proteinExistence type="inferred from homology"/>
<evidence type="ECO:0000256" key="9">
    <source>
        <dbReference type="RuleBase" id="RU368033"/>
    </source>
</evidence>
<evidence type="ECO:0000256" key="1">
    <source>
        <dbReference type="ARBA" id="ARBA00004477"/>
    </source>
</evidence>
<dbReference type="GO" id="GO:0008233">
    <property type="term" value="F:peptidase activity"/>
    <property type="evidence" value="ECO:0007669"/>
    <property type="project" value="UniProtKB-UniRule"/>
</dbReference>
<evidence type="ECO:0000313" key="10">
    <source>
        <dbReference type="EMBL" id="KAJ8030988.1"/>
    </source>
</evidence>
<evidence type="ECO:0000256" key="4">
    <source>
        <dbReference type="ARBA" id="ARBA00022692"/>
    </source>
</evidence>
<dbReference type="PANTHER" id="PTHR13085">
    <property type="entry name" value="MICROSOMAL SIGNAL PEPTIDASE 25 KDA SUBUNIT"/>
    <property type="match status" value="1"/>
</dbReference>
<dbReference type="AlphaFoldDB" id="A0A9Q1H2U9"/>
<accession>A0A9Q1H2U9</accession>
<reference evidence="10" key="1">
    <citation type="submission" date="2021-10" db="EMBL/GenBank/DDBJ databases">
        <title>Tropical sea cucumber genome reveals ecological adaptation and Cuvierian tubules defense mechanism.</title>
        <authorList>
            <person name="Chen T."/>
        </authorList>
    </citation>
    <scope>NUCLEOTIDE SEQUENCE</scope>
    <source>
        <strain evidence="10">Nanhai2018</strain>
        <tissue evidence="10">Muscle</tissue>
    </source>
</reference>
<evidence type="ECO:0000256" key="5">
    <source>
        <dbReference type="ARBA" id="ARBA00022824"/>
    </source>
</evidence>
<dbReference type="PANTHER" id="PTHR13085:SF0">
    <property type="entry name" value="SIGNAL PEPTIDASE COMPLEX SUBUNIT 2"/>
    <property type="match status" value="1"/>
</dbReference>
<protein>
    <recommendedName>
        <fullName evidence="3 9">Signal peptidase complex subunit 2</fullName>
    </recommendedName>
</protein>
<keyword evidence="11" id="KW-1185">Reference proteome</keyword>
<evidence type="ECO:0000256" key="6">
    <source>
        <dbReference type="ARBA" id="ARBA00022989"/>
    </source>
</evidence>
<organism evidence="10 11">
    <name type="scientific">Holothuria leucospilota</name>
    <name type="common">Black long sea cucumber</name>
    <name type="synonym">Mertensiothuria leucospilota</name>
    <dbReference type="NCBI Taxonomy" id="206669"/>
    <lineage>
        <taxon>Eukaryota</taxon>
        <taxon>Metazoa</taxon>
        <taxon>Echinodermata</taxon>
        <taxon>Eleutherozoa</taxon>
        <taxon>Echinozoa</taxon>
        <taxon>Holothuroidea</taxon>
        <taxon>Aspidochirotacea</taxon>
        <taxon>Aspidochirotida</taxon>
        <taxon>Holothuriidae</taxon>
        <taxon>Holothuria</taxon>
    </lineage>
</organism>
<evidence type="ECO:0000256" key="7">
    <source>
        <dbReference type="ARBA" id="ARBA00023136"/>
    </source>
</evidence>
<dbReference type="GO" id="GO:0006465">
    <property type="term" value="P:signal peptide processing"/>
    <property type="evidence" value="ECO:0007669"/>
    <property type="project" value="UniProtKB-UniRule"/>
</dbReference>
<comment type="similarity">
    <text evidence="2 9">Belongs to the SPCS2 family.</text>
</comment>
<evidence type="ECO:0000313" key="11">
    <source>
        <dbReference type="Proteomes" id="UP001152320"/>
    </source>
</evidence>
<keyword evidence="6 9" id="KW-1133">Transmembrane helix</keyword>
<dbReference type="Pfam" id="PF06703">
    <property type="entry name" value="SPC25"/>
    <property type="match status" value="1"/>
</dbReference>
<dbReference type="Proteomes" id="UP001152320">
    <property type="component" value="Chromosome 13"/>
</dbReference>
<comment type="function">
    <text evidence="8 9">Component of the signal peptidase complex (SPC) which catalyzes the cleavage of N-terminal signal sequences from nascent proteins as they are translocated into the lumen of the endoplasmic reticulum. Enhances the enzymatic activity of SPC and facilitates the interactions between different components of the translocation site.</text>
</comment>
<evidence type="ECO:0000256" key="2">
    <source>
        <dbReference type="ARBA" id="ARBA00007324"/>
    </source>
</evidence>
<feature type="transmembrane region" description="Helical" evidence="9">
    <location>
        <begin position="84"/>
        <end position="105"/>
    </location>
</feature>
<gene>
    <name evidence="10" type="ORF">HOLleu_27567</name>
</gene>
<comment type="subcellular location">
    <subcellularLocation>
        <location evidence="1 9">Endoplasmic reticulum membrane</location>
        <topology evidence="1 9">Multi-pass membrane protein</topology>
    </subcellularLocation>
</comment>
<keyword evidence="4 9" id="KW-0812">Transmembrane</keyword>
<name>A0A9Q1H2U9_HOLLE</name>
<evidence type="ECO:0000256" key="3">
    <source>
        <dbReference type="ARBA" id="ARBA00017057"/>
    </source>
</evidence>
<feature type="transmembrane region" description="Helical" evidence="9">
    <location>
        <begin position="59"/>
        <end position="78"/>
    </location>
</feature>
<dbReference type="InterPro" id="IPR009582">
    <property type="entry name" value="Spc2/SPCS2"/>
</dbReference>
<comment type="caution">
    <text evidence="10">The sequence shown here is derived from an EMBL/GenBank/DDBJ whole genome shotgun (WGS) entry which is preliminary data.</text>
</comment>
<sequence length="200" mass="22973">MSSEKAADNVFKWSDDGKPVKVDKWNGTTVKNALDDAVRMIMTKHFNYEENHKLMDQRLVICTISCLFAVTALIYDFLRPFPESRLVLLICVLSYFILMGVLTLYTTYVEKNHFLVVHQKDPAGVDPDKIWTVDSCMKRFDDMYTLCIMLEDKQNNISHEATLTKSVGSWFDEAGELVGENFLKDVCALHDGMLTEKKKK</sequence>